<proteinExistence type="predicted"/>
<keyword evidence="3" id="KW-1185">Reference proteome</keyword>
<feature type="transmembrane region" description="Helical" evidence="1">
    <location>
        <begin position="95"/>
        <end position="113"/>
    </location>
</feature>
<evidence type="ECO:0000313" key="2">
    <source>
        <dbReference type="EMBL" id="MCO8271120.1"/>
    </source>
</evidence>
<dbReference type="EMBL" id="JAMYJR010000010">
    <property type="protein sequence ID" value="MCO8271120.1"/>
    <property type="molecule type" value="Genomic_DNA"/>
</dbReference>
<protein>
    <submittedName>
        <fullName evidence="2">Uncharacterized protein</fullName>
    </submittedName>
</protein>
<feature type="transmembrane region" description="Helical" evidence="1">
    <location>
        <begin position="119"/>
        <end position="141"/>
    </location>
</feature>
<comment type="caution">
    <text evidence="2">The sequence shown here is derived from an EMBL/GenBank/DDBJ whole genome shotgun (WGS) entry which is preliminary data.</text>
</comment>
<gene>
    <name evidence="2" type="ORF">M1L60_11000</name>
</gene>
<name>A0ABT1DM61_9ACTN</name>
<evidence type="ECO:0000313" key="3">
    <source>
        <dbReference type="Proteomes" id="UP001523369"/>
    </source>
</evidence>
<reference evidence="2 3" key="1">
    <citation type="submission" date="2022-06" db="EMBL/GenBank/DDBJ databases">
        <title>New Species of the Genus Actinoplanes, ActinopZanes ferrugineus.</title>
        <authorList>
            <person name="Ding P."/>
        </authorList>
    </citation>
    <scope>NUCLEOTIDE SEQUENCE [LARGE SCALE GENOMIC DNA]</scope>
    <source>
        <strain evidence="2 3">TRM88003</strain>
    </source>
</reference>
<dbReference type="RefSeq" id="WP_253237253.1">
    <property type="nucleotide sequence ID" value="NZ_JAMYJR010000010.1"/>
</dbReference>
<evidence type="ECO:0000256" key="1">
    <source>
        <dbReference type="SAM" id="Phobius"/>
    </source>
</evidence>
<keyword evidence="1" id="KW-0812">Transmembrane</keyword>
<dbReference type="Proteomes" id="UP001523369">
    <property type="component" value="Unassembled WGS sequence"/>
</dbReference>
<feature type="transmembrane region" description="Helical" evidence="1">
    <location>
        <begin position="21"/>
        <end position="39"/>
    </location>
</feature>
<keyword evidence="1" id="KW-1133">Transmembrane helix</keyword>
<feature type="transmembrane region" description="Helical" evidence="1">
    <location>
        <begin position="45"/>
        <end position="65"/>
    </location>
</feature>
<keyword evidence="1" id="KW-0472">Membrane</keyword>
<sequence length="268" mass="28788">MGLEIDFHDNDALMWGRRLSLVVGVVGVLLVLAAVLVSWAAPVGIFGGVAVFVAVSGRIGTALELKYGRLPLAQPVAVAHHGNARRRSMRRSSGVPWATVALGGVTLLAAFGGGDAGGLEYLFVAAGLAFVLFGLLVGPFAGFTVTPEHLHVDTAFRRTSVPRHLIGEFESDELDVRLRLRNRDFLDIRVDSPIMEYTSNGYWMNARCRFRTVAKLVRMLHEVREEPGSDQAVTHHRRPVVMALTGLAAAGILVTAVIGLMGDWGAAG</sequence>
<feature type="transmembrane region" description="Helical" evidence="1">
    <location>
        <begin position="240"/>
        <end position="262"/>
    </location>
</feature>
<organism evidence="2 3">
    <name type="scientific">Paractinoplanes aksuensis</name>
    <dbReference type="NCBI Taxonomy" id="2939490"/>
    <lineage>
        <taxon>Bacteria</taxon>
        <taxon>Bacillati</taxon>
        <taxon>Actinomycetota</taxon>
        <taxon>Actinomycetes</taxon>
        <taxon>Micromonosporales</taxon>
        <taxon>Micromonosporaceae</taxon>
        <taxon>Paractinoplanes</taxon>
    </lineage>
</organism>
<accession>A0ABT1DM61</accession>